<reference evidence="9 10" key="1">
    <citation type="journal article" date="2015" name="Genome Announc.">
        <title>Expanding the biotechnology potential of lactobacilli through comparative genomics of 213 strains and associated genera.</title>
        <authorList>
            <person name="Sun Z."/>
            <person name="Harris H.M."/>
            <person name="McCann A."/>
            <person name="Guo C."/>
            <person name="Argimon S."/>
            <person name="Zhang W."/>
            <person name="Yang X."/>
            <person name="Jeffery I.B."/>
            <person name="Cooney J.C."/>
            <person name="Kagawa T.F."/>
            <person name="Liu W."/>
            <person name="Song Y."/>
            <person name="Salvetti E."/>
            <person name="Wrobel A."/>
            <person name="Rasinkangas P."/>
            <person name="Parkhill J."/>
            <person name="Rea M.C."/>
            <person name="O'Sullivan O."/>
            <person name="Ritari J."/>
            <person name="Douillard F.P."/>
            <person name="Paul Ross R."/>
            <person name="Yang R."/>
            <person name="Briner A.E."/>
            <person name="Felis G.E."/>
            <person name="de Vos W.M."/>
            <person name="Barrangou R."/>
            <person name="Klaenhammer T.R."/>
            <person name="Caufield P.W."/>
            <person name="Cui Y."/>
            <person name="Zhang H."/>
            <person name="O'Toole P.W."/>
        </authorList>
    </citation>
    <scope>NUCLEOTIDE SEQUENCE [LARGE SCALE GENOMIC DNA]</scope>
    <source>
        <strain evidence="9 10">DSM 22689</strain>
    </source>
</reference>
<accession>A0A0R2CNC2</accession>
<dbReference type="PANTHER" id="PTHR30075">
    <property type="entry name" value="GLYCYL-TRNA SYNTHETASE"/>
    <property type="match status" value="1"/>
</dbReference>
<comment type="catalytic activity">
    <reaction evidence="7 8">
        <text>tRNA(Gly) + glycine + ATP = glycyl-tRNA(Gly) + AMP + diphosphate</text>
        <dbReference type="Rhea" id="RHEA:16013"/>
        <dbReference type="Rhea" id="RHEA-COMP:9664"/>
        <dbReference type="Rhea" id="RHEA-COMP:9683"/>
        <dbReference type="ChEBI" id="CHEBI:30616"/>
        <dbReference type="ChEBI" id="CHEBI:33019"/>
        <dbReference type="ChEBI" id="CHEBI:57305"/>
        <dbReference type="ChEBI" id="CHEBI:78442"/>
        <dbReference type="ChEBI" id="CHEBI:78522"/>
        <dbReference type="ChEBI" id="CHEBI:456215"/>
        <dbReference type="EC" id="6.1.1.14"/>
    </reaction>
</comment>
<protein>
    <recommendedName>
        <fullName evidence="8">Glycine--tRNA ligase beta subunit</fullName>
        <ecNumber evidence="8">6.1.1.14</ecNumber>
    </recommendedName>
    <alternativeName>
        <fullName evidence="8">Glycyl-tRNA synthetase beta subunit</fullName>
        <shortName evidence="8">GlyRS</shortName>
    </alternativeName>
</protein>
<evidence type="ECO:0000313" key="9">
    <source>
        <dbReference type="EMBL" id="KRM91428.1"/>
    </source>
</evidence>
<dbReference type="AlphaFoldDB" id="A0A0R2CNC2"/>
<dbReference type="GO" id="GO:0004820">
    <property type="term" value="F:glycine-tRNA ligase activity"/>
    <property type="evidence" value="ECO:0007669"/>
    <property type="project" value="UniProtKB-UniRule"/>
</dbReference>
<gene>
    <name evidence="8" type="primary">glyS</name>
    <name evidence="9" type="ORF">FC87_GL000939</name>
</gene>
<comment type="subunit">
    <text evidence="8">Tetramer of two alpha and two beta subunits.</text>
</comment>
<keyword evidence="5 8" id="KW-0648">Protein biosynthesis</keyword>
<dbReference type="PROSITE" id="PS50861">
    <property type="entry name" value="AA_TRNA_LIGASE_II_GLYAB"/>
    <property type="match status" value="1"/>
</dbReference>
<sequence>MTHDFLLEIGLEELPANVVTASVDQLAQKVTNYLKAERLTFTGLKKFSTPRRLALQISGLADRQPDSDTEVKGPSEKIARTDNGWSKAALGFAHSQGIQPDDLVIKEVKGVAYVFANKHVTGQPAVTILSQLPNVIASLNFPTMMRWGTHQFQFVRPIKWLVALLDTEIVPMQLVDIQAGRTTQGHRFLGHPLELKQAQDYQAALEEVFVLADAQQRKQRIKDQIMAIAREQGWQVNLDAQLLEEVNNLVEWPTSFYGQFDQHFLTIPREVLITSMRNHQRFFYVEDEKNQLLPYFISVRNGNRDHLENVIQGNEKVLAARLYDAAFFYEEDQKHSIADFVTKLKEVSFHDQISTMYEKMERVQVITALIGKQVGLSQPELAELQRAASIYKFDLVTEMVGEFSELQGIMGEKYALLQGESPAVATAIREHYLPNVAGGALPATKIGAVLAVADKLDSILTFFAAKMVPSGSNDPYALRRQAAGIVSIVYQQHWQLPLDVLLNEVVQTEARKQFSPKVEQAPVIPQVISFLKERIKRFLKDTEVRYDLVNAATASTSTDICFMISSANELQKQQNKADFKANIEALSRVTRIASKQAGSFATIDPLLFENEAEVALHGAVDQLQNDFSQKSVASDYQQLANLRPVINDYFEKTMIMAENQNLKANRLAEMNRLARIINEFASVDHIMTK</sequence>
<dbReference type="STRING" id="1423745.GCA_001311215_00307"/>
<dbReference type="EC" id="6.1.1.14" evidence="8"/>
<dbReference type="GO" id="GO:0005524">
    <property type="term" value="F:ATP binding"/>
    <property type="evidence" value="ECO:0007669"/>
    <property type="project" value="UniProtKB-UniRule"/>
</dbReference>
<evidence type="ECO:0000256" key="7">
    <source>
        <dbReference type="ARBA" id="ARBA00047937"/>
    </source>
</evidence>
<evidence type="ECO:0000256" key="3">
    <source>
        <dbReference type="ARBA" id="ARBA00022741"/>
    </source>
</evidence>
<keyword evidence="4 8" id="KW-0067">ATP-binding</keyword>
<evidence type="ECO:0000256" key="2">
    <source>
        <dbReference type="ARBA" id="ARBA00022598"/>
    </source>
</evidence>
<name>A0A0R2CNC2_9LACO</name>
<dbReference type="Proteomes" id="UP000051586">
    <property type="component" value="Unassembled WGS sequence"/>
</dbReference>
<dbReference type="PATRIC" id="fig|1423745.4.peg.1000"/>
<dbReference type="NCBIfam" id="TIGR00211">
    <property type="entry name" value="glyS"/>
    <property type="match status" value="1"/>
</dbReference>
<comment type="similarity">
    <text evidence="1 8">Belongs to the class-II aminoacyl-tRNA synthetase family.</text>
</comment>
<dbReference type="EMBL" id="AYZI01000005">
    <property type="protein sequence ID" value="KRM91428.1"/>
    <property type="molecule type" value="Genomic_DNA"/>
</dbReference>
<comment type="caution">
    <text evidence="9">The sequence shown here is derived from an EMBL/GenBank/DDBJ whole genome shotgun (WGS) entry which is preliminary data.</text>
</comment>
<evidence type="ECO:0000256" key="1">
    <source>
        <dbReference type="ARBA" id="ARBA00008226"/>
    </source>
</evidence>
<proteinExistence type="inferred from homology"/>
<dbReference type="HAMAP" id="MF_00255">
    <property type="entry name" value="Gly_tRNA_synth_beta"/>
    <property type="match status" value="1"/>
</dbReference>
<keyword evidence="2 8" id="KW-0436">Ligase</keyword>
<comment type="subcellular location">
    <subcellularLocation>
        <location evidence="8">Cytoplasm</location>
    </subcellularLocation>
</comment>
<dbReference type="PANTHER" id="PTHR30075:SF2">
    <property type="entry name" value="GLYCINE--TRNA LIGASE, CHLOROPLASTIC_MITOCHONDRIAL 2"/>
    <property type="match status" value="1"/>
</dbReference>
<dbReference type="PRINTS" id="PR01045">
    <property type="entry name" value="TRNASYNTHGB"/>
</dbReference>
<keyword evidence="3 8" id="KW-0547">Nucleotide-binding</keyword>
<evidence type="ECO:0000256" key="4">
    <source>
        <dbReference type="ARBA" id="ARBA00022840"/>
    </source>
</evidence>
<dbReference type="InterPro" id="IPR006194">
    <property type="entry name" value="Gly-tRNA-synth_heterodimer"/>
</dbReference>
<dbReference type="GO" id="GO:0005829">
    <property type="term" value="C:cytosol"/>
    <property type="evidence" value="ECO:0007669"/>
    <property type="project" value="TreeGrafter"/>
</dbReference>
<evidence type="ECO:0000313" key="10">
    <source>
        <dbReference type="Proteomes" id="UP000051586"/>
    </source>
</evidence>
<dbReference type="RefSeq" id="WP_056961679.1">
    <property type="nucleotide sequence ID" value="NZ_AYZI01000005.1"/>
</dbReference>
<evidence type="ECO:0000256" key="5">
    <source>
        <dbReference type="ARBA" id="ARBA00022917"/>
    </source>
</evidence>
<dbReference type="GO" id="GO:0006426">
    <property type="term" value="P:glycyl-tRNA aminoacylation"/>
    <property type="evidence" value="ECO:0007669"/>
    <property type="project" value="UniProtKB-UniRule"/>
</dbReference>
<evidence type="ECO:0000256" key="8">
    <source>
        <dbReference type="HAMAP-Rule" id="MF_00255"/>
    </source>
</evidence>
<organism evidence="9 10">
    <name type="scientific">Fructilactobacillus florum DSM 22689 = JCM 16035</name>
    <dbReference type="NCBI Taxonomy" id="1423745"/>
    <lineage>
        <taxon>Bacteria</taxon>
        <taxon>Bacillati</taxon>
        <taxon>Bacillota</taxon>
        <taxon>Bacilli</taxon>
        <taxon>Lactobacillales</taxon>
        <taxon>Lactobacillaceae</taxon>
        <taxon>Fructilactobacillus</taxon>
    </lineage>
</organism>
<dbReference type="Pfam" id="PF02092">
    <property type="entry name" value="tRNA_synt_2f"/>
    <property type="match status" value="1"/>
</dbReference>
<dbReference type="InterPro" id="IPR015944">
    <property type="entry name" value="Gly-tRNA-synth_bsu"/>
</dbReference>
<dbReference type="SUPFAM" id="SSF109604">
    <property type="entry name" value="HD-domain/PDEase-like"/>
    <property type="match status" value="1"/>
</dbReference>
<keyword evidence="8" id="KW-0963">Cytoplasm</keyword>
<evidence type="ECO:0000256" key="6">
    <source>
        <dbReference type="ARBA" id="ARBA00023146"/>
    </source>
</evidence>
<keyword evidence="6 8" id="KW-0030">Aminoacyl-tRNA synthetase</keyword>